<reference evidence="20 21" key="1">
    <citation type="journal article" date="2017" name="Gigascience">
        <title>Genome sequence of the small brown planthopper, Laodelphax striatellus.</title>
        <authorList>
            <person name="Zhu J."/>
            <person name="Jiang F."/>
            <person name="Wang X."/>
            <person name="Yang P."/>
            <person name="Bao Y."/>
            <person name="Zhao W."/>
            <person name="Wang W."/>
            <person name="Lu H."/>
            <person name="Wang Q."/>
            <person name="Cui N."/>
            <person name="Li J."/>
            <person name="Chen X."/>
            <person name="Luo L."/>
            <person name="Yu J."/>
            <person name="Kang L."/>
            <person name="Cui F."/>
        </authorList>
    </citation>
    <scope>NUCLEOTIDE SEQUENCE [LARGE SCALE GENOMIC DNA]</scope>
    <source>
        <strain evidence="20">Lst14</strain>
    </source>
</reference>
<dbReference type="FunCoup" id="A0A482WW72">
    <property type="interactions" value="720"/>
</dbReference>
<evidence type="ECO:0000256" key="16">
    <source>
        <dbReference type="ARBA" id="ARBA00033083"/>
    </source>
</evidence>
<evidence type="ECO:0000256" key="12">
    <source>
        <dbReference type="ARBA" id="ARBA00023253"/>
    </source>
</evidence>
<dbReference type="CDD" id="cd11298">
    <property type="entry name" value="O-FucT-2"/>
    <property type="match status" value="1"/>
</dbReference>
<dbReference type="Proteomes" id="UP000291343">
    <property type="component" value="Unassembled WGS sequence"/>
</dbReference>
<evidence type="ECO:0000256" key="8">
    <source>
        <dbReference type="ARBA" id="ARBA00022824"/>
    </source>
</evidence>
<dbReference type="STRING" id="195883.A0A482WW72"/>
<comment type="similarity">
    <text evidence="14">Belongs to the glycosyltransferase 68 family.</text>
</comment>
<dbReference type="AlphaFoldDB" id="A0A482WW72"/>
<evidence type="ECO:0000256" key="11">
    <source>
        <dbReference type="ARBA" id="ARBA00023180"/>
    </source>
</evidence>
<comment type="pathway">
    <text evidence="3">Protein modification; protein glycosylation.</text>
</comment>
<proteinExistence type="inferred from homology"/>
<keyword evidence="7 19" id="KW-0732">Signal</keyword>
<dbReference type="Gene3D" id="3.40.50.11350">
    <property type="match status" value="1"/>
</dbReference>
<dbReference type="GO" id="GO:0006004">
    <property type="term" value="P:fucose metabolic process"/>
    <property type="evidence" value="ECO:0007669"/>
    <property type="project" value="UniProtKB-KW"/>
</dbReference>
<dbReference type="EMBL" id="QKKF02023962">
    <property type="protein sequence ID" value="RZF37542.1"/>
    <property type="molecule type" value="Genomic_DNA"/>
</dbReference>
<accession>A0A482WW72</accession>
<evidence type="ECO:0000256" key="4">
    <source>
        <dbReference type="ARBA" id="ARBA00012196"/>
    </source>
</evidence>
<gene>
    <name evidence="20" type="ORF">LSTR_LSTR008580</name>
</gene>
<evidence type="ECO:0000256" key="1">
    <source>
        <dbReference type="ARBA" id="ARBA00004240"/>
    </source>
</evidence>
<dbReference type="InterPro" id="IPR045130">
    <property type="entry name" value="OFUT2-like"/>
</dbReference>
<evidence type="ECO:0000256" key="15">
    <source>
        <dbReference type="ARBA" id="ARBA00026232"/>
    </source>
</evidence>
<comment type="catalytic activity">
    <reaction evidence="18">
        <text>L-seryl-[protein] + GDP-beta-L-fucose = 3-O-(alpha-L-fucosyl)-L-seryl-[protein] + GDP + H(+)</text>
        <dbReference type="Rhea" id="RHEA:63644"/>
        <dbReference type="Rhea" id="RHEA-COMP:9863"/>
        <dbReference type="Rhea" id="RHEA-COMP:17914"/>
        <dbReference type="ChEBI" id="CHEBI:15378"/>
        <dbReference type="ChEBI" id="CHEBI:29999"/>
        <dbReference type="ChEBI" id="CHEBI:57273"/>
        <dbReference type="ChEBI" id="CHEBI:58189"/>
        <dbReference type="ChEBI" id="CHEBI:189632"/>
        <dbReference type="EC" id="2.4.1.221"/>
    </reaction>
    <physiologicalReaction direction="left-to-right" evidence="18">
        <dbReference type="Rhea" id="RHEA:63645"/>
    </physiologicalReaction>
</comment>
<evidence type="ECO:0000256" key="14">
    <source>
        <dbReference type="ARBA" id="ARBA00025803"/>
    </source>
</evidence>
<evidence type="ECO:0000256" key="2">
    <source>
        <dbReference type="ARBA" id="ARBA00004555"/>
    </source>
</evidence>
<evidence type="ECO:0000256" key="5">
    <source>
        <dbReference type="ARBA" id="ARBA00022676"/>
    </source>
</evidence>
<keyword evidence="12" id="KW-0294">Fucose metabolism</keyword>
<feature type="chain" id="PRO_5019836213" description="GDP-fucose protein O-fucosyltransferase 2" evidence="19">
    <location>
        <begin position="24"/>
        <end position="434"/>
    </location>
</feature>
<evidence type="ECO:0000256" key="3">
    <source>
        <dbReference type="ARBA" id="ARBA00004922"/>
    </source>
</evidence>
<evidence type="ECO:0000256" key="10">
    <source>
        <dbReference type="ARBA" id="ARBA00023157"/>
    </source>
</evidence>
<dbReference type="Gene3D" id="3.40.50.11340">
    <property type="match status" value="1"/>
</dbReference>
<keyword evidence="11" id="KW-0325">Glycoprotein</keyword>
<keyword evidence="9" id="KW-0333">Golgi apparatus</keyword>
<protein>
    <recommendedName>
        <fullName evidence="15">GDP-fucose protein O-fucosyltransferase 2</fullName>
        <ecNumber evidence="4">2.4.1.221</ecNumber>
    </recommendedName>
    <alternativeName>
        <fullName evidence="16">Peptide-O-fucosyltransferase 2</fullName>
    </alternativeName>
</protein>
<sequence>MLRNTRNFIFLTLIAVIVENSSGQFCSKDGECSEESSLLPRFILYDVNRPEGFNLRRDVYMRLAIFIREYAKTFHQDVHLVLPPWHSLYHWQSPEEEVGSQKLLFWDNFFDVPSMKAFAPVIKMHEFLEGAKKFEIDQVFTLQHYKNLLDSKDGLIDWKPRWERGSCNQPDSAWKYRKIKDDEFEVNMWGYKNITAKSVLCISFQGEASLLADLLEEFRPRIAVIDHAEVALHHNFGGVTYWKCRRSMRFNKQLIKLASDFREEYLNSNDGGGGGGGWRPPPPRKAIGGPYLAVHLRRKDFLVGRRDKVPTIEEAAKQIKKLLEKHTLSTVFVATDAPNLEFIELRNRLMDFSVLRYKPSKEVKLLHKDGGIAIIDQIICSHARYFIGSQDSTFSFRIQEEREILGFDPDSTFNSFCVNSETECEQPSRWKITY</sequence>
<organism evidence="20 21">
    <name type="scientific">Laodelphax striatellus</name>
    <name type="common">Small brown planthopper</name>
    <name type="synonym">Delphax striatella</name>
    <dbReference type="NCBI Taxonomy" id="195883"/>
    <lineage>
        <taxon>Eukaryota</taxon>
        <taxon>Metazoa</taxon>
        <taxon>Ecdysozoa</taxon>
        <taxon>Arthropoda</taxon>
        <taxon>Hexapoda</taxon>
        <taxon>Insecta</taxon>
        <taxon>Pterygota</taxon>
        <taxon>Neoptera</taxon>
        <taxon>Paraneoptera</taxon>
        <taxon>Hemiptera</taxon>
        <taxon>Auchenorrhyncha</taxon>
        <taxon>Fulgoroidea</taxon>
        <taxon>Delphacidae</taxon>
        <taxon>Criomorphinae</taxon>
        <taxon>Laodelphax</taxon>
    </lineage>
</organism>
<evidence type="ECO:0000256" key="7">
    <source>
        <dbReference type="ARBA" id="ARBA00022729"/>
    </source>
</evidence>
<evidence type="ECO:0000256" key="13">
    <source>
        <dbReference type="ARBA" id="ARBA00023277"/>
    </source>
</evidence>
<dbReference type="GO" id="GO:0046922">
    <property type="term" value="F:peptide-O-fucosyltransferase activity"/>
    <property type="evidence" value="ECO:0007669"/>
    <property type="project" value="UniProtKB-EC"/>
</dbReference>
<dbReference type="Pfam" id="PF10250">
    <property type="entry name" value="O-FucT"/>
    <property type="match status" value="1"/>
</dbReference>
<name>A0A482WW72_LAOST</name>
<dbReference type="GO" id="GO:0005783">
    <property type="term" value="C:endoplasmic reticulum"/>
    <property type="evidence" value="ECO:0007669"/>
    <property type="project" value="UniProtKB-SubCell"/>
</dbReference>
<dbReference type="OrthoDB" id="422368at2759"/>
<dbReference type="FunFam" id="3.40.50.11350:FF:000002">
    <property type="entry name" value="GDP-fucose protein O-fucosyltransferase 2"/>
    <property type="match status" value="1"/>
</dbReference>
<keyword evidence="21" id="KW-1185">Reference proteome</keyword>
<evidence type="ECO:0000256" key="17">
    <source>
        <dbReference type="ARBA" id="ARBA00047273"/>
    </source>
</evidence>
<dbReference type="GO" id="GO:0005794">
    <property type="term" value="C:Golgi apparatus"/>
    <property type="evidence" value="ECO:0007669"/>
    <property type="project" value="UniProtKB-SubCell"/>
</dbReference>
<comment type="caution">
    <text evidence="20">The sequence shown here is derived from an EMBL/GenBank/DDBJ whole genome shotgun (WGS) entry which is preliminary data.</text>
</comment>
<dbReference type="InterPro" id="IPR019378">
    <property type="entry name" value="GDP-Fuc_O-FucTrfase"/>
</dbReference>
<evidence type="ECO:0000313" key="20">
    <source>
        <dbReference type="EMBL" id="RZF37542.1"/>
    </source>
</evidence>
<comment type="catalytic activity">
    <reaction evidence="17">
        <text>L-threonyl-[protein] + GDP-beta-L-fucose = 3-O-(alpha-L-fucosyl)-L-threonyl-[protein] + GDP + H(+)</text>
        <dbReference type="Rhea" id="RHEA:70491"/>
        <dbReference type="Rhea" id="RHEA-COMP:11060"/>
        <dbReference type="Rhea" id="RHEA-COMP:17915"/>
        <dbReference type="ChEBI" id="CHEBI:15378"/>
        <dbReference type="ChEBI" id="CHEBI:30013"/>
        <dbReference type="ChEBI" id="CHEBI:57273"/>
        <dbReference type="ChEBI" id="CHEBI:58189"/>
        <dbReference type="ChEBI" id="CHEBI:189631"/>
        <dbReference type="EC" id="2.4.1.221"/>
    </reaction>
    <physiologicalReaction direction="left-to-right" evidence="17">
        <dbReference type="Rhea" id="RHEA:70492"/>
    </physiologicalReaction>
</comment>
<evidence type="ECO:0000256" key="6">
    <source>
        <dbReference type="ARBA" id="ARBA00022679"/>
    </source>
</evidence>
<keyword evidence="5" id="KW-0328">Glycosyltransferase</keyword>
<dbReference type="PANTHER" id="PTHR13398:SF0">
    <property type="entry name" value="GDP-FUCOSE PROTEIN O-FUCOSYLTRANSFERASE 2"/>
    <property type="match status" value="1"/>
</dbReference>
<evidence type="ECO:0000313" key="21">
    <source>
        <dbReference type="Proteomes" id="UP000291343"/>
    </source>
</evidence>
<keyword evidence="10" id="KW-1015">Disulfide bond</keyword>
<keyword evidence="8" id="KW-0256">Endoplasmic reticulum</keyword>
<feature type="signal peptide" evidence="19">
    <location>
        <begin position="1"/>
        <end position="23"/>
    </location>
</feature>
<dbReference type="EC" id="2.4.1.221" evidence="4"/>
<dbReference type="SMR" id="A0A482WW72"/>
<evidence type="ECO:0000256" key="18">
    <source>
        <dbReference type="ARBA" id="ARBA00048647"/>
    </source>
</evidence>
<evidence type="ECO:0000256" key="9">
    <source>
        <dbReference type="ARBA" id="ARBA00023034"/>
    </source>
</evidence>
<dbReference type="InParanoid" id="A0A482WW72"/>
<keyword evidence="13" id="KW-0119">Carbohydrate metabolism</keyword>
<keyword evidence="6" id="KW-0808">Transferase</keyword>
<dbReference type="PANTHER" id="PTHR13398">
    <property type="entry name" value="GDP-FUCOSE PROTEIN O-FUCOSYLTRANSFERASE 2"/>
    <property type="match status" value="1"/>
</dbReference>
<evidence type="ECO:0000256" key="19">
    <source>
        <dbReference type="SAM" id="SignalP"/>
    </source>
</evidence>
<comment type="subcellular location">
    <subcellularLocation>
        <location evidence="1">Endoplasmic reticulum</location>
    </subcellularLocation>
    <subcellularLocation>
        <location evidence="2">Golgi apparatus</location>
    </subcellularLocation>
</comment>